<reference evidence="2 3" key="1">
    <citation type="submission" date="2020-07" db="EMBL/GenBank/DDBJ databases">
        <authorList>
            <person name="Pothier F. J."/>
        </authorList>
    </citation>
    <scope>NUCLEOTIDE SEQUENCE [LARGE SCALE GENOMIC DNA]</scope>
    <source>
        <strain evidence="2 3">CFBP 7900</strain>
    </source>
</reference>
<evidence type="ECO:0000313" key="2">
    <source>
        <dbReference type="EMBL" id="CAD0303350.1"/>
    </source>
</evidence>
<dbReference type="AlphaFoldDB" id="A0A6V7BM83"/>
<name>A0A6V7BM83_9XANT</name>
<protein>
    <submittedName>
        <fullName evidence="2">Uncharacterized protein</fullName>
    </submittedName>
</protein>
<accession>A0A6V7BM83</accession>
<dbReference type="EMBL" id="CAJDKC010000003">
    <property type="protein sequence ID" value="CAD0303344.1"/>
    <property type="molecule type" value="Genomic_DNA"/>
</dbReference>
<keyword evidence="1" id="KW-0812">Transmembrane</keyword>
<evidence type="ECO:0000313" key="3">
    <source>
        <dbReference type="Proteomes" id="UP000587508"/>
    </source>
</evidence>
<dbReference type="Proteomes" id="UP000587508">
    <property type="component" value="Unassembled WGS sequence"/>
</dbReference>
<dbReference type="EMBL" id="CAJDKC010000003">
    <property type="protein sequence ID" value="CAD0303350.1"/>
    <property type="molecule type" value="Genomic_DNA"/>
</dbReference>
<proteinExistence type="predicted"/>
<keyword evidence="1" id="KW-0472">Membrane</keyword>
<gene>
    <name evidence="2" type="ORF">CFBP7900_02040</name>
</gene>
<sequence length="216" mass="24315">MPLIRPSLARFATHHKLGIRTHMIELPAQALVALATITATLITSLIGLVSLTLSKELKVSEMRRDWIESLRTELSEYFQAMRHLARASDELATSEPGKAGFKRTKLEEAIITGNLSFYKIQLRLNSTKPLHSNLLKSLGDIENCYSSWPDSSDGCGEEIIKKITYSNSCARDLIDQEWKRVKIGEPAYNRLRRWIVPGSLLIIAIFIAAALFVSYK</sequence>
<evidence type="ECO:0000256" key="1">
    <source>
        <dbReference type="SAM" id="Phobius"/>
    </source>
</evidence>
<keyword evidence="1" id="KW-1133">Transmembrane helix</keyword>
<organism evidence="2 3">
    <name type="scientific">Xanthomonas hortorum pv. carotae</name>
    <dbReference type="NCBI Taxonomy" id="487904"/>
    <lineage>
        <taxon>Bacteria</taxon>
        <taxon>Pseudomonadati</taxon>
        <taxon>Pseudomonadota</taxon>
        <taxon>Gammaproteobacteria</taxon>
        <taxon>Lysobacterales</taxon>
        <taxon>Lysobacteraceae</taxon>
        <taxon>Xanthomonas</taxon>
    </lineage>
</organism>
<comment type="caution">
    <text evidence="2">The sequence shown here is derived from an EMBL/GenBank/DDBJ whole genome shotgun (WGS) entry which is preliminary data.</text>
</comment>
<feature type="transmembrane region" description="Helical" evidence="1">
    <location>
        <begin position="194"/>
        <end position="215"/>
    </location>
</feature>
<feature type="transmembrane region" description="Helical" evidence="1">
    <location>
        <begin position="30"/>
        <end position="54"/>
    </location>
</feature>